<evidence type="ECO:0008006" key="3">
    <source>
        <dbReference type="Google" id="ProtNLM"/>
    </source>
</evidence>
<protein>
    <recommendedName>
        <fullName evidence="3">Lipocalin</fullName>
    </recommendedName>
</protein>
<organism evidence="1 2">
    <name type="scientific">Vespula squamosa</name>
    <name type="common">Southern yellow jacket</name>
    <name type="synonym">Wasp</name>
    <dbReference type="NCBI Taxonomy" id="30214"/>
    <lineage>
        <taxon>Eukaryota</taxon>
        <taxon>Metazoa</taxon>
        <taxon>Ecdysozoa</taxon>
        <taxon>Arthropoda</taxon>
        <taxon>Hexapoda</taxon>
        <taxon>Insecta</taxon>
        <taxon>Pterygota</taxon>
        <taxon>Neoptera</taxon>
        <taxon>Endopterygota</taxon>
        <taxon>Hymenoptera</taxon>
        <taxon>Apocrita</taxon>
        <taxon>Aculeata</taxon>
        <taxon>Vespoidea</taxon>
        <taxon>Vespidae</taxon>
        <taxon>Vespinae</taxon>
        <taxon>Vespula</taxon>
    </lineage>
</organism>
<proteinExistence type="predicted"/>
<dbReference type="EMBL" id="JAUDFV010000149">
    <property type="protein sequence ID" value="KAL2719490.1"/>
    <property type="molecule type" value="Genomic_DNA"/>
</dbReference>
<evidence type="ECO:0000313" key="1">
    <source>
        <dbReference type="EMBL" id="KAL2719490.1"/>
    </source>
</evidence>
<keyword evidence="2" id="KW-1185">Reference proteome</keyword>
<gene>
    <name evidence="1" type="ORF">V1478_010952</name>
</gene>
<dbReference type="AlphaFoldDB" id="A0ABD2AG29"/>
<name>A0ABD2AG29_VESSQ</name>
<reference evidence="1 2" key="1">
    <citation type="journal article" date="2024" name="Ann. Entomol. Soc. Am.">
        <title>Genomic analyses of the southern and eastern yellowjacket wasps (Hymenoptera: Vespidae) reveal evolutionary signatures of social life.</title>
        <authorList>
            <person name="Catto M.A."/>
            <person name="Caine P.B."/>
            <person name="Orr S.E."/>
            <person name="Hunt B.G."/>
            <person name="Goodisman M.A.D."/>
        </authorList>
    </citation>
    <scope>NUCLEOTIDE SEQUENCE [LARGE SCALE GENOMIC DNA]</scope>
    <source>
        <strain evidence="1">233</strain>
        <tissue evidence="1">Head and thorax</tissue>
    </source>
</reference>
<comment type="caution">
    <text evidence="1">The sequence shown here is derived from an EMBL/GenBank/DDBJ whole genome shotgun (WGS) entry which is preliminary data.</text>
</comment>
<evidence type="ECO:0000313" key="2">
    <source>
        <dbReference type="Proteomes" id="UP001607302"/>
    </source>
</evidence>
<accession>A0ABD2AG29</accession>
<sequence>MESRQSNLVSIHGLDCKKYSYVRTGSNLINRTTLFVYATFIMTRVNNNCSSRCNVNVTFKVKSGGRDGAEAEAENSEGRGRLRYRWGWSSGIIRKKNETRRRNGTKDPLFSLWNIFLIGVRVERQLDETLGPIEGEAMRAGKEENRIVYVYPSFIGDYRLEIMEYSQKNICSEAVYRIFDQECSIDYGIVKKDQPGQCRDGRLPTGPAGIALLAVFQVGGLPMLLLASTSTTTTTTTTAAAVVATTTTTTTSSPFSLSLLRPSYEDSLQSPLRMPLSSTF</sequence>
<dbReference type="Proteomes" id="UP001607302">
    <property type="component" value="Unassembled WGS sequence"/>
</dbReference>